<dbReference type="GO" id="GO:0008483">
    <property type="term" value="F:transaminase activity"/>
    <property type="evidence" value="ECO:0007669"/>
    <property type="project" value="UniProtKB-KW"/>
</dbReference>
<feature type="domain" description="N-acetyltransferase" evidence="5">
    <location>
        <begin position="7"/>
        <end position="171"/>
    </location>
</feature>
<dbReference type="PROSITE" id="PS51186">
    <property type="entry name" value="GNAT"/>
    <property type="match status" value="1"/>
</dbReference>
<evidence type="ECO:0000256" key="3">
    <source>
        <dbReference type="ARBA" id="ARBA00022679"/>
    </source>
</evidence>
<evidence type="ECO:0000256" key="2">
    <source>
        <dbReference type="ARBA" id="ARBA00022576"/>
    </source>
</evidence>
<sequence>MDNNHRYFFKIATSCNEFERIHQLNYQTFSEEIPQHEKNEQKKLVDPFHHENTYIICIKDDELIGMVAVRDIRPFSLDRKIGAIEDSLPISVNRPCEVRLLAVKKEFRNGRVFVGLAQFLAQYCLEKGYDAAVISGTVHQLKLYSQMGFQPFAQLTGTEEALFQPMYLTKETFEASLAGRILHPAIPFLPGPVHISDEVRAALMGRPYSHRTKDFSEKLNRTRDLLCGLTNAKHVQVLLGSGTLANEVVAAQLSLIEGRGLILANGEFGSRLVEQAQRQGLSFDVLEKEWGQAFSKEEIVEKLSTKSTWIWAVHCETSTGMLNDLTLLKRIAEEYGLKLCLDCISSIGAVELDLSGVFLATGVSGKALRAFTGLSFVIHHHEVAPSPVLPKYIDLGVYMIKDSIPFSHSSNLVDALLVSVENINDETYMKIEEVHQWLKNTLNHYGLHLISSDDNSSPILTIELPAAVSSYEIGKVLYYNGYLLHFQSEYLRERNWMQIACIGDYPTATLEKMTALLYQVVTYELKQLQASTSKFLNEGAKSGREVTLIT</sequence>
<evidence type="ECO:0000259" key="5">
    <source>
        <dbReference type="PROSITE" id="PS51186"/>
    </source>
</evidence>
<dbReference type="Pfam" id="PF00266">
    <property type="entry name" value="Aminotran_5"/>
    <property type="match status" value="1"/>
</dbReference>
<proteinExistence type="predicted"/>
<keyword evidence="2 6" id="KW-0032">Aminotransferase</keyword>
<evidence type="ECO:0000313" key="6">
    <source>
        <dbReference type="EMBL" id="MFK9091790.1"/>
    </source>
</evidence>
<dbReference type="InterPro" id="IPR016181">
    <property type="entry name" value="Acyl_CoA_acyltransferase"/>
</dbReference>
<evidence type="ECO:0000313" key="7">
    <source>
        <dbReference type="Proteomes" id="UP001623041"/>
    </source>
</evidence>
<evidence type="ECO:0000256" key="4">
    <source>
        <dbReference type="ARBA" id="ARBA00022898"/>
    </source>
</evidence>
<dbReference type="InterPro" id="IPR015422">
    <property type="entry name" value="PyrdxlP-dep_Trfase_small"/>
</dbReference>
<protein>
    <submittedName>
        <fullName evidence="6">Aminotransferase class V-fold PLP-dependent enzyme</fullName>
    </submittedName>
</protein>
<dbReference type="RefSeq" id="WP_406580411.1">
    <property type="nucleotide sequence ID" value="NZ_JBJHQH010000006.1"/>
</dbReference>
<name>A0ABW8RE81_9BACI</name>
<organism evidence="6 7">
    <name type="scientific">Bacillus salipaludis</name>
    <dbReference type="NCBI Taxonomy" id="2547811"/>
    <lineage>
        <taxon>Bacteria</taxon>
        <taxon>Bacillati</taxon>
        <taxon>Bacillota</taxon>
        <taxon>Bacilli</taxon>
        <taxon>Bacillales</taxon>
        <taxon>Bacillaceae</taxon>
        <taxon>Bacillus</taxon>
    </lineage>
</organism>
<dbReference type="InterPro" id="IPR015421">
    <property type="entry name" value="PyrdxlP-dep_Trfase_major"/>
</dbReference>
<dbReference type="InterPro" id="IPR000182">
    <property type="entry name" value="GNAT_dom"/>
</dbReference>
<dbReference type="PANTHER" id="PTHR42778">
    <property type="entry name" value="2-AMINOETHYLPHOSPHONATE--PYRUVATE TRANSAMINASE"/>
    <property type="match status" value="1"/>
</dbReference>
<comment type="caution">
    <text evidence="6">The sequence shown here is derived from an EMBL/GenBank/DDBJ whole genome shotgun (WGS) entry which is preliminary data.</text>
</comment>
<accession>A0ABW8RE81</accession>
<comment type="cofactor">
    <cofactor evidence="1">
        <name>pyridoxal 5'-phosphate</name>
        <dbReference type="ChEBI" id="CHEBI:597326"/>
    </cofactor>
</comment>
<dbReference type="Gene3D" id="3.40.640.10">
    <property type="entry name" value="Type I PLP-dependent aspartate aminotransferase-like (Major domain)"/>
    <property type="match status" value="1"/>
</dbReference>
<dbReference type="PANTHER" id="PTHR42778:SF1">
    <property type="entry name" value="2-AMINOETHYLPHOSPHONATE--PYRUVATE TRANSAMINASE"/>
    <property type="match status" value="1"/>
</dbReference>
<keyword evidence="3" id="KW-0808">Transferase</keyword>
<dbReference type="InterPro" id="IPR015424">
    <property type="entry name" value="PyrdxlP-dep_Trfase"/>
</dbReference>
<gene>
    <name evidence="6" type="ORF">ACJEBI_09880</name>
</gene>
<dbReference type="Gene3D" id="3.90.1150.10">
    <property type="entry name" value="Aspartate Aminotransferase, domain 1"/>
    <property type="match status" value="1"/>
</dbReference>
<dbReference type="InterPro" id="IPR000192">
    <property type="entry name" value="Aminotrans_V_dom"/>
</dbReference>
<dbReference type="Proteomes" id="UP001623041">
    <property type="component" value="Unassembled WGS sequence"/>
</dbReference>
<dbReference type="SUPFAM" id="SSF55729">
    <property type="entry name" value="Acyl-CoA N-acyltransferases (Nat)"/>
    <property type="match status" value="1"/>
</dbReference>
<keyword evidence="7" id="KW-1185">Reference proteome</keyword>
<dbReference type="EMBL" id="JBJHQH010000006">
    <property type="protein sequence ID" value="MFK9091790.1"/>
    <property type="molecule type" value="Genomic_DNA"/>
</dbReference>
<dbReference type="InterPro" id="IPR054597">
    <property type="entry name" value="FeeM_cat"/>
</dbReference>
<dbReference type="Pfam" id="PF21926">
    <property type="entry name" value="FeeM"/>
    <property type="match status" value="1"/>
</dbReference>
<dbReference type="Gene3D" id="3.40.630.30">
    <property type="match status" value="1"/>
</dbReference>
<keyword evidence="4" id="KW-0663">Pyridoxal phosphate</keyword>
<evidence type="ECO:0000256" key="1">
    <source>
        <dbReference type="ARBA" id="ARBA00001933"/>
    </source>
</evidence>
<dbReference type="SUPFAM" id="SSF53383">
    <property type="entry name" value="PLP-dependent transferases"/>
    <property type="match status" value="1"/>
</dbReference>
<reference evidence="6 7" key="1">
    <citation type="submission" date="2024-11" db="EMBL/GenBank/DDBJ databases">
        <authorList>
            <person name="Lucas J.A."/>
        </authorList>
    </citation>
    <scope>NUCLEOTIDE SEQUENCE [LARGE SCALE GENOMIC DNA]</scope>
    <source>
        <strain evidence="6 7">Z 5.4</strain>
    </source>
</reference>